<feature type="transmembrane region" description="Helical" evidence="8">
    <location>
        <begin position="187"/>
        <end position="204"/>
    </location>
</feature>
<keyword evidence="3" id="KW-0328">Glycosyltransferase</keyword>
<sequence>MTIAPSDTSVQDEDDNGRPVGLPAFAARPIAIVAAVLAALLTALSGRYGFHRDELYFMVAGDRPDWGYVDQPPLTPLLARASTALFGDTPMGLRVVATLLGVLSVVVVALVARELGGGRRAQLIAACCAAGSGIFLGLAHMVATATFDMLVWLLISWLVLRLLRTGDGRWYLAIGAAIGVGMENKQLVALLVLALMFSLLVAGPRQVLRTWWLAAGAAVALALALPNLWWGAAHGWPQLTVAAGISDREGGENRLMFALLLIVQLSPLFVPIWVAGLVRLWRDPAIRWARSFAVSVPLLVVVVLVFGGKAYYVLPMLIVAMAAGAEPVARWAKAGRRGWILTSAIVVAALVNAVVALPVLPPKALTVVTALNAAPSEQLGWPGFVSSVAETWRRIPAEQRAGAVIFAQNYGEAGAIARYGPDHGLPPAYSGHMNYSAWGPPPDSANGPVVLVYARENRRLPRMFTDCRPGARIDNGYGVESELQQNVILLCSGASGPWSRLWPILRHY</sequence>
<feature type="transmembrane region" description="Helical" evidence="8">
    <location>
        <begin position="255"/>
        <end position="276"/>
    </location>
</feature>
<feature type="transmembrane region" description="Helical" evidence="8">
    <location>
        <begin position="339"/>
        <end position="360"/>
    </location>
</feature>
<feature type="transmembrane region" description="Helical" evidence="8">
    <location>
        <begin position="211"/>
        <end position="230"/>
    </location>
</feature>
<proteinExistence type="predicted"/>
<name>A0ABP7J8F9_9ACTN</name>
<protein>
    <submittedName>
        <fullName evidence="10">Glycosyltransferase family 39 protein</fullName>
    </submittedName>
</protein>
<dbReference type="InterPro" id="IPR038731">
    <property type="entry name" value="RgtA/B/C-like"/>
</dbReference>
<dbReference type="Pfam" id="PF13231">
    <property type="entry name" value="PMT_2"/>
    <property type="match status" value="1"/>
</dbReference>
<evidence type="ECO:0000313" key="11">
    <source>
        <dbReference type="Proteomes" id="UP001500888"/>
    </source>
</evidence>
<keyword evidence="4" id="KW-0808">Transferase</keyword>
<feature type="domain" description="Glycosyltransferase RgtA/B/C/D-like" evidence="9">
    <location>
        <begin position="70"/>
        <end position="230"/>
    </location>
</feature>
<dbReference type="RefSeq" id="WP_344950046.1">
    <property type="nucleotide sequence ID" value="NZ_BAAAZR010000038.1"/>
</dbReference>
<feature type="transmembrane region" description="Helical" evidence="8">
    <location>
        <begin position="288"/>
        <end position="306"/>
    </location>
</feature>
<reference evidence="11" key="1">
    <citation type="journal article" date="2019" name="Int. J. Syst. Evol. Microbiol.">
        <title>The Global Catalogue of Microorganisms (GCM) 10K type strain sequencing project: providing services to taxonomists for standard genome sequencing and annotation.</title>
        <authorList>
            <consortium name="The Broad Institute Genomics Platform"/>
            <consortium name="The Broad Institute Genome Sequencing Center for Infectious Disease"/>
            <person name="Wu L."/>
            <person name="Ma J."/>
        </authorList>
    </citation>
    <scope>NUCLEOTIDE SEQUENCE [LARGE SCALE GENOMIC DNA]</scope>
    <source>
        <strain evidence="11">JCM 16908</strain>
    </source>
</reference>
<evidence type="ECO:0000256" key="8">
    <source>
        <dbReference type="SAM" id="Phobius"/>
    </source>
</evidence>
<evidence type="ECO:0000256" key="3">
    <source>
        <dbReference type="ARBA" id="ARBA00022676"/>
    </source>
</evidence>
<keyword evidence="2" id="KW-1003">Cell membrane</keyword>
<evidence type="ECO:0000256" key="6">
    <source>
        <dbReference type="ARBA" id="ARBA00022989"/>
    </source>
</evidence>
<comment type="subcellular location">
    <subcellularLocation>
        <location evidence="1">Cell membrane</location>
        <topology evidence="1">Multi-pass membrane protein</topology>
    </subcellularLocation>
</comment>
<accession>A0ABP7J8F9</accession>
<evidence type="ECO:0000256" key="2">
    <source>
        <dbReference type="ARBA" id="ARBA00022475"/>
    </source>
</evidence>
<feature type="transmembrane region" description="Helical" evidence="8">
    <location>
        <begin position="30"/>
        <end position="50"/>
    </location>
</feature>
<dbReference type="EMBL" id="BAAAZR010000038">
    <property type="protein sequence ID" value="GAA3836600.1"/>
    <property type="molecule type" value="Genomic_DNA"/>
</dbReference>
<dbReference type="InterPro" id="IPR050297">
    <property type="entry name" value="LipidA_mod_glycosyltrf_83"/>
</dbReference>
<dbReference type="PANTHER" id="PTHR33908:SF11">
    <property type="entry name" value="MEMBRANE PROTEIN"/>
    <property type="match status" value="1"/>
</dbReference>
<keyword evidence="5 8" id="KW-0812">Transmembrane</keyword>
<evidence type="ECO:0000256" key="7">
    <source>
        <dbReference type="ARBA" id="ARBA00023136"/>
    </source>
</evidence>
<evidence type="ECO:0000259" key="9">
    <source>
        <dbReference type="Pfam" id="PF13231"/>
    </source>
</evidence>
<keyword evidence="7 8" id="KW-0472">Membrane</keyword>
<keyword evidence="6 8" id="KW-1133">Transmembrane helix</keyword>
<organism evidence="10 11">
    <name type="scientific">Sphaerisporangium flaviroseum</name>
    <dbReference type="NCBI Taxonomy" id="509199"/>
    <lineage>
        <taxon>Bacteria</taxon>
        <taxon>Bacillati</taxon>
        <taxon>Actinomycetota</taxon>
        <taxon>Actinomycetes</taxon>
        <taxon>Streptosporangiales</taxon>
        <taxon>Streptosporangiaceae</taxon>
        <taxon>Sphaerisporangium</taxon>
    </lineage>
</organism>
<keyword evidence="11" id="KW-1185">Reference proteome</keyword>
<dbReference type="PANTHER" id="PTHR33908">
    <property type="entry name" value="MANNOSYLTRANSFERASE YKCB-RELATED"/>
    <property type="match status" value="1"/>
</dbReference>
<gene>
    <name evidence="10" type="ORF">GCM10022226_68200</name>
</gene>
<evidence type="ECO:0000256" key="5">
    <source>
        <dbReference type="ARBA" id="ARBA00022692"/>
    </source>
</evidence>
<evidence type="ECO:0000256" key="4">
    <source>
        <dbReference type="ARBA" id="ARBA00022679"/>
    </source>
</evidence>
<evidence type="ECO:0000313" key="10">
    <source>
        <dbReference type="EMBL" id="GAA3836600.1"/>
    </source>
</evidence>
<feature type="transmembrane region" description="Helical" evidence="8">
    <location>
        <begin position="123"/>
        <end position="155"/>
    </location>
</feature>
<dbReference type="Proteomes" id="UP001500888">
    <property type="component" value="Unassembled WGS sequence"/>
</dbReference>
<comment type="caution">
    <text evidence="10">The sequence shown here is derived from an EMBL/GenBank/DDBJ whole genome shotgun (WGS) entry which is preliminary data.</text>
</comment>
<evidence type="ECO:0000256" key="1">
    <source>
        <dbReference type="ARBA" id="ARBA00004651"/>
    </source>
</evidence>
<feature type="transmembrane region" description="Helical" evidence="8">
    <location>
        <begin position="91"/>
        <end position="111"/>
    </location>
</feature>